<evidence type="ECO:0000259" key="4">
    <source>
        <dbReference type="PROSITE" id="PS01124"/>
    </source>
</evidence>
<evidence type="ECO:0000256" key="1">
    <source>
        <dbReference type="ARBA" id="ARBA00023015"/>
    </source>
</evidence>
<organism evidence="5 6">
    <name type="scientific">Eubacterium ramulus</name>
    <dbReference type="NCBI Taxonomy" id="39490"/>
    <lineage>
        <taxon>Bacteria</taxon>
        <taxon>Bacillati</taxon>
        <taxon>Bacillota</taxon>
        <taxon>Clostridia</taxon>
        <taxon>Eubacteriales</taxon>
        <taxon>Eubacteriaceae</taxon>
        <taxon>Eubacterium</taxon>
    </lineage>
</organism>
<evidence type="ECO:0000313" key="5">
    <source>
        <dbReference type="EMBL" id="MSD16973.1"/>
    </source>
</evidence>
<proteinExistence type="predicted"/>
<sequence>MKLNYNEKELHQLLQDFHDLTKLTLTLYDPEGEWILSYPTKENCFCHYIKTSPEGAALCDASDRASFEAAKASGECVIYKCHAGLIEATAPIVSDGFTIGYLMMGQVANANSPKQLQSLIEHALHKYHLSTTETNIANSTSPDTNEANKFVEYDNWKQYANAIPCIFDTQIHAAASIMEACISSILYKKLISTEKQQFEQNINTYILNHLTEDLSVDRLCEHLHLSRRKIYEYSEEFLHCSIAKYIKKMRLQYAQTLLTKTILPISTISEQCGFSDYNYFCRVFKQENGMSARSYRTAQQT</sequence>
<dbReference type="GO" id="GO:0003700">
    <property type="term" value="F:DNA-binding transcription factor activity"/>
    <property type="evidence" value="ECO:0007669"/>
    <property type="project" value="InterPro"/>
</dbReference>
<dbReference type="PANTHER" id="PTHR43280">
    <property type="entry name" value="ARAC-FAMILY TRANSCRIPTIONAL REGULATOR"/>
    <property type="match status" value="1"/>
</dbReference>
<protein>
    <submittedName>
        <fullName evidence="5">Helix-turn-helix domain-containing protein</fullName>
    </submittedName>
</protein>
<dbReference type="InterPro" id="IPR018771">
    <property type="entry name" value="PocR_dom"/>
</dbReference>
<evidence type="ECO:0000313" key="6">
    <source>
        <dbReference type="Proteomes" id="UP000431304"/>
    </source>
</evidence>
<accession>A0A844E642</accession>
<dbReference type="PROSITE" id="PS01124">
    <property type="entry name" value="HTH_ARAC_FAMILY_2"/>
    <property type="match status" value="1"/>
</dbReference>
<dbReference type="SUPFAM" id="SSF46689">
    <property type="entry name" value="Homeodomain-like"/>
    <property type="match status" value="1"/>
</dbReference>
<dbReference type="GO" id="GO:0043565">
    <property type="term" value="F:sequence-specific DNA binding"/>
    <property type="evidence" value="ECO:0007669"/>
    <property type="project" value="InterPro"/>
</dbReference>
<dbReference type="AlphaFoldDB" id="A0A844E642"/>
<evidence type="ECO:0000256" key="3">
    <source>
        <dbReference type="ARBA" id="ARBA00023163"/>
    </source>
</evidence>
<reference evidence="5 6" key="1">
    <citation type="journal article" date="2019" name="Nat. Med.">
        <title>A library of human gut bacterial isolates paired with longitudinal multiomics data enables mechanistic microbiome research.</title>
        <authorList>
            <person name="Poyet M."/>
            <person name="Groussin M."/>
            <person name="Gibbons S.M."/>
            <person name="Avila-Pacheco J."/>
            <person name="Jiang X."/>
            <person name="Kearney S.M."/>
            <person name="Perrotta A.R."/>
            <person name="Berdy B."/>
            <person name="Zhao S."/>
            <person name="Lieberman T.D."/>
            <person name="Swanson P.K."/>
            <person name="Smith M."/>
            <person name="Roesemann S."/>
            <person name="Alexander J.E."/>
            <person name="Rich S.A."/>
            <person name="Livny J."/>
            <person name="Vlamakis H."/>
            <person name="Clish C."/>
            <person name="Bullock K."/>
            <person name="Deik A."/>
            <person name="Scott J."/>
            <person name="Pierce K.A."/>
            <person name="Xavier R.J."/>
            <person name="Alm E.J."/>
        </authorList>
    </citation>
    <scope>NUCLEOTIDE SEQUENCE [LARGE SCALE GENOMIC DNA]</scope>
    <source>
        <strain evidence="5 6">BIOML-A3</strain>
    </source>
</reference>
<name>A0A844E642_EUBRA</name>
<dbReference type="InterPro" id="IPR009057">
    <property type="entry name" value="Homeodomain-like_sf"/>
</dbReference>
<keyword evidence="3" id="KW-0804">Transcription</keyword>
<gene>
    <name evidence="5" type="ORF">GKE72_13070</name>
</gene>
<dbReference type="Gene3D" id="1.10.10.60">
    <property type="entry name" value="Homeodomain-like"/>
    <property type="match status" value="1"/>
</dbReference>
<dbReference type="Pfam" id="PF12833">
    <property type="entry name" value="HTH_18"/>
    <property type="match status" value="1"/>
</dbReference>
<dbReference type="SMART" id="SM00342">
    <property type="entry name" value="HTH_ARAC"/>
    <property type="match status" value="1"/>
</dbReference>
<comment type="caution">
    <text evidence="5">The sequence shown here is derived from an EMBL/GenBank/DDBJ whole genome shotgun (WGS) entry which is preliminary data.</text>
</comment>
<dbReference type="InterPro" id="IPR018060">
    <property type="entry name" value="HTH_AraC"/>
</dbReference>
<dbReference type="EMBL" id="WKRA01000025">
    <property type="protein sequence ID" value="MSD16973.1"/>
    <property type="molecule type" value="Genomic_DNA"/>
</dbReference>
<dbReference type="PANTHER" id="PTHR43280:SF2">
    <property type="entry name" value="HTH-TYPE TRANSCRIPTIONAL REGULATOR EXSA"/>
    <property type="match status" value="1"/>
</dbReference>
<dbReference type="Pfam" id="PF10114">
    <property type="entry name" value="PocR"/>
    <property type="match status" value="1"/>
</dbReference>
<dbReference type="PROSITE" id="PS00041">
    <property type="entry name" value="HTH_ARAC_FAMILY_1"/>
    <property type="match status" value="1"/>
</dbReference>
<evidence type="ECO:0000256" key="2">
    <source>
        <dbReference type="ARBA" id="ARBA00023125"/>
    </source>
</evidence>
<keyword evidence="2" id="KW-0238">DNA-binding</keyword>
<dbReference type="RefSeq" id="WP_154314946.1">
    <property type="nucleotide sequence ID" value="NZ_WKRA01000025.1"/>
</dbReference>
<dbReference type="InterPro" id="IPR018062">
    <property type="entry name" value="HTH_AraC-typ_CS"/>
</dbReference>
<keyword evidence="1" id="KW-0805">Transcription regulation</keyword>
<feature type="domain" description="HTH araC/xylS-type" evidence="4">
    <location>
        <begin position="200"/>
        <end position="298"/>
    </location>
</feature>
<dbReference type="Proteomes" id="UP000431304">
    <property type="component" value="Unassembled WGS sequence"/>
</dbReference>